<organism evidence="1 2">
    <name type="scientific">Peronospora belbahrii</name>
    <dbReference type="NCBI Taxonomy" id="622444"/>
    <lineage>
        <taxon>Eukaryota</taxon>
        <taxon>Sar</taxon>
        <taxon>Stramenopiles</taxon>
        <taxon>Oomycota</taxon>
        <taxon>Peronosporomycetes</taxon>
        <taxon>Peronosporales</taxon>
        <taxon>Peronosporaceae</taxon>
        <taxon>Peronospora</taxon>
    </lineage>
</organism>
<gene>
    <name evidence="1" type="ORF">PBS001_LOCUS6382</name>
</gene>
<protein>
    <submittedName>
        <fullName evidence="1">Uncharacterized protein</fullName>
    </submittedName>
</protein>
<comment type="caution">
    <text evidence="1">The sequence shown here is derived from an EMBL/GenBank/DDBJ whole genome shotgun (WGS) entry which is preliminary data.</text>
</comment>
<dbReference type="EMBL" id="CAKLCB010000319">
    <property type="protein sequence ID" value="CAH0519868.1"/>
    <property type="molecule type" value="Genomic_DNA"/>
</dbReference>
<sequence>MNWQRYAERGEALAKFCSICKMAVKGSQHVTDTFIIGDFSSVSYQSHRFDCLLLSIDHRRARSGKILQHAYTSLHNVINYHPVQIGQRPLSLSTASLVPESNDAVCLSGISRLLIVISRLPSFIRLVAAKKIPHFTDILDLESKSELSSLFSMKAY</sequence>
<dbReference type="Proteomes" id="UP001158986">
    <property type="component" value="Unassembled WGS sequence"/>
</dbReference>
<evidence type="ECO:0000313" key="1">
    <source>
        <dbReference type="EMBL" id="CAH0519868.1"/>
    </source>
</evidence>
<accession>A0ABN8D378</accession>
<reference evidence="1 2" key="1">
    <citation type="submission" date="2021-11" db="EMBL/GenBank/DDBJ databases">
        <authorList>
            <person name="Islam A."/>
            <person name="Islam S."/>
            <person name="Flora M.S."/>
            <person name="Rahman M."/>
            <person name="Ziaur R.M."/>
            <person name="Epstein J.H."/>
            <person name="Hassan M."/>
            <person name="Klassen M."/>
            <person name="Woodard K."/>
            <person name="Webb A."/>
            <person name="Webby R.J."/>
            <person name="El Zowalaty M.E."/>
        </authorList>
    </citation>
    <scope>NUCLEOTIDE SEQUENCE [LARGE SCALE GENOMIC DNA]</scope>
    <source>
        <strain evidence="1">Pbs1</strain>
    </source>
</reference>
<keyword evidence="2" id="KW-1185">Reference proteome</keyword>
<evidence type="ECO:0000313" key="2">
    <source>
        <dbReference type="Proteomes" id="UP001158986"/>
    </source>
</evidence>
<name>A0ABN8D378_9STRA</name>
<proteinExistence type="predicted"/>